<dbReference type="Pfam" id="PF09995">
    <property type="entry name" value="MPAB_Lcp_cat"/>
    <property type="match status" value="1"/>
</dbReference>
<accession>A0ABD3M6N1</accession>
<evidence type="ECO:0000256" key="2">
    <source>
        <dbReference type="SAM" id="Phobius"/>
    </source>
</evidence>
<sequence>MSPSIRWRGRNSASAPLPKRCSSVTSTASLDSLSSSSGGCLGKQRQQHYDVDGNELIDSIGTSISFWDFLQFDSANLQSTSWRNRQMLTLIKSVPSTPVQYIPHFGVDVCFLPERFHYTTMELEPYRKIGDPEMDVVLQYLSMNKNNTNDNNDEVCGCGAFDDVIAYASRQYHKNSEADCPVAQFYKHYYEQTPSWVDYEQLQRGIDVFLAYLPVAGCALFYRSLVGGFSIPQIVEVLRASRYLVPSHFASSTSMGHEMAFQSVKAMQRDRKLAEERLFDTGGFLACCFAPQESTDTVHAPPAASLRPGGPGWEAALRVRVLHAKVRRLLQSKKTGSNGQSTSRWDIDINGTPINQEDMAATLLAFSVNVLVGIEIISGQPLCESEQRDYLALWRYLGWLLGVDTPESTSQVDQPTTSSNASESERLPPIDPCGPRKQTNLNVKCDSNLDLHNDSILHSYATLESMILHLLHPNQSSRELVAHLLNLRSSYMFRSEVCRKLLSEPLSDELGIPQASFQWKGWRLKSFSNIVGHIGLKFVVYFFLLFLRVYTLLTMKYSWFRRRATVRHGCLEKKFLLLWEKSHKQRVTEAASDNRKSTTQSSSPSSSGKKSYCPFSMIMDPNTDK</sequence>
<feature type="region of interest" description="Disordered" evidence="1">
    <location>
        <begin position="1"/>
        <end position="22"/>
    </location>
</feature>
<comment type="caution">
    <text evidence="4">The sequence shown here is derived from an EMBL/GenBank/DDBJ whole genome shotgun (WGS) entry which is preliminary data.</text>
</comment>
<dbReference type="InterPro" id="IPR018713">
    <property type="entry name" value="MPAB/Lcp_cat_dom"/>
</dbReference>
<dbReference type="PANTHER" id="PTHR37539">
    <property type="entry name" value="SECRETED PROTEIN-RELATED"/>
    <property type="match status" value="1"/>
</dbReference>
<keyword evidence="2" id="KW-1133">Transmembrane helix</keyword>
<feature type="region of interest" description="Disordered" evidence="1">
    <location>
        <begin position="407"/>
        <end position="438"/>
    </location>
</feature>
<keyword evidence="2" id="KW-0812">Transmembrane</keyword>
<dbReference type="PANTHER" id="PTHR37539:SF1">
    <property type="entry name" value="ER-BOUND OXYGENASE MPAB_MPAB'_RUBBER OXYGENASE CATALYTIC DOMAIN-CONTAINING PROTEIN"/>
    <property type="match status" value="1"/>
</dbReference>
<evidence type="ECO:0000313" key="4">
    <source>
        <dbReference type="EMBL" id="KAL3757686.1"/>
    </source>
</evidence>
<dbReference type="EMBL" id="JALLBG020000255">
    <property type="protein sequence ID" value="KAL3757686.1"/>
    <property type="molecule type" value="Genomic_DNA"/>
</dbReference>
<feature type="domain" description="ER-bound oxygenase mpaB/mpaB'/Rubber oxygenase catalytic" evidence="3">
    <location>
        <begin position="276"/>
        <end position="412"/>
    </location>
</feature>
<feature type="transmembrane region" description="Helical" evidence="2">
    <location>
        <begin position="534"/>
        <end position="553"/>
    </location>
</feature>
<evidence type="ECO:0000259" key="3">
    <source>
        <dbReference type="Pfam" id="PF09995"/>
    </source>
</evidence>
<gene>
    <name evidence="4" type="ORF">ACHAWU_004471</name>
</gene>
<protein>
    <recommendedName>
        <fullName evidence="3">ER-bound oxygenase mpaB/mpaB'/Rubber oxygenase catalytic domain-containing protein</fullName>
    </recommendedName>
</protein>
<reference evidence="4 5" key="1">
    <citation type="submission" date="2024-10" db="EMBL/GenBank/DDBJ databases">
        <title>Updated reference genomes for cyclostephanoid diatoms.</title>
        <authorList>
            <person name="Roberts W.R."/>
            <person name="Alverson A.J."/>
        </authorList>
    </citation>
    <scope>NUCLEOTIDE SEQUENCE [LARGE SCALE GENOMIC DNA]</scope>
    <source>
        <strain evidence="4 5">AJA232-27</strain>
    </source>
</reference>
<organism evidence="4 5">
    <name type="scientific">Discostella pseudostelligera</name>
    <dbReference type="NCBI Taxonomy" id="259834"/>
    <lineage>
        <taxon>Eukaryota</taxon>
        <taxon>Sar</taxon>
        <taxon>Stramenopiles</taxon>
        <taxon>Ochrophyta</taxon>
        <taxon>Bacillariophyta</taxon>
        <taxon>Coscinodiscophyceae</taxon>
        <taxon>Thalassiosirophycidae</taxon>
        <taxon>Stephanodiscales</taxon>
        <taxon>Stephanodiscaceae</taxon>
        <taxon>Discostella</taxon>
    </lineage>
</organism>
<dbReference type="Proteomes" id="UP001530293">
    <property type="component" value="Unassembled WGS sequence"/>
</dbReference>
<feature type="region of interest" description="Disordered" evidence="1">
    <location>
        <begin position="588"/>
        <end position="625"/>
    </location>
</feature>
<dbReference type="InterPro" id="IPR037473">
    <property type="entry name" value="Lcp-like"/>
</dbReference>
<feature type="compositionally biased region" description="Polar residues" evidence="1">
    <location>
        <begin position="407"/>
        <end position="422"/>
    </location>
</feature>
<keyword evidence="5" id="KW-1185">Reference proteome</keyword>
<evidence type="ECO:0000313" key="5">
    <source>
        <dbReference type="Proteomes" id="UP001530293"/>
    </source>
</evidence>
<dbReference type="AlphaFoldDB" id="A0ABD3M6N1"/>
<name>A0ABD3M6N1_9STRA</name>
<feature type="compositionally biased region" description="Low complexity" evidence="1">
    <location>
        <begin position="597"/>
        <end position="611"/>
    </location>
</feature>
<keyword evidence="2" id="KW-0472">Membrane</keyword>
<proteinExistence type="predicted"/>
<evidence type="ECO:0000256" key="1">
    <source>
        <dbReference type="SAM" id="MobiDB-lite"/>
    </source>
</evidence>